<evidence type="ECO:0000256" key="16">
    <source>
        <dbReference type="HAMAP-Rule" id="MF_01274"/>
    </source>
</evidence>
<dbReference type="SUPFAM" id="SSF53067">
    <property type="entry name" value="Actin-like ATPase domain"/>
    <property type="match status" value="2"/>
</dbReference>
<feature type="binding site" evidence="16">
    <location>
        <position position="184"/>
    </location>
    <ligand>
        <name>substrate</name>
    </ligand>
</feature>
<keyword evidence="16" id="KW-0479">Metal-binding</keyword>
<dbReference type="OrthoDB" id="9804707at2"/>
<comment type="cofactor">
    <cofactor evidence="2">
        <name>K(+)</name>
        <dbReference type="ChEBI" id="CHEBI:29103"/>
    </cofactor>
</comment>
<comment type="caution">
    <text evidence="17">The sequence shown here is derived from an EMBL/GenBank/DDBJ whole genome shotgun (WGS) entry which is preliminary data.</text>
</comment>
<comment type="pathway">
    <text evidence="4 16">Cofactor biosynthesis; coenzyme A biosynthesis; CoA from (R)-pantothenate: step 1/5.</text>
</comment>
<dbReference type="GO" id="GO:0015937">
    <property type="term" value="P:coenzyme A biosynthetic process"/>
    <property type="evidence" value="ECO:0007669"/>
    <property type="project" value="UniProtKB-UniRule"/>
</dbReference>
<feature type="binding site" evidence="16">
    <location>
        <begin position="6"/>
        <end position="13"/>
    </location>
    <ligand>
        <name>ATP</name>
        <dbReference type="ChEBI" id="CHEBI:30616"/>
    </ligand>
</feature>
<accession>A0A1B7LIP1</accession>
<name>A0A1B7LIP1_9FIRM</name>
<protein>
    <recommendedName>
        <fullName evidence="15 16">Type III pantothenate kinase</fullName>
        <ecNumber evidence="6 16">2.7.1.33</ecNumber>
    </recommendedName>
    <alternativeName>
        <fullName evidence="16">PanK-III</fullName>
    </alternativeName>
    <alternativeName>
        <fullName evidence="16">Pantothenic acid kinase</fullName>
    </alternativeName>
</protein>
<feature type="binding site" evidence="16">
    <location>
        <position position="132"/>
    </location>
    <ligand>
        <name>ATP</name>
        <dbReference type="ChEBI" id="CHEBI:30616"/>
    </ligand>
</feature>
<evidence type="ECO:0000256" key="4">
    <source>
        <dbReference type="ARBA" id="ARBA00005225"/>
    </source>
</evidence>
<evidence type="ECO:0000256" key="12">
    <source>
        <dbReference type="ARBA" id="ARBA00022958"/>
    </source>
</evidence>
<dbReference type="InterPro" id="IPR043129">
    <property type="entry name" value="ATPase_NBD"/>
</dbReference>
<comment type="similarity">
    <text evidence="14 16">Belongs to the type III pantothenate kinase family.</text>
</comment>
<gene>
    <name evidence="16" type="primary">coaX</name>
    <name evidence="17" type="ORF">A6M21_16805</name>
</gene>
<evidence type="ECO:0000256" key="9">
    <source>
        <dbReference type="ARBA" id="ARBA00022741"/>
    </source>
</evidence>
<evidence type="ECO:0000256" key="13">
    <source>
        <dbReference type="ARBA" id="ARBA00022993"/>
    </source>
</evidence>
<dbReference type="NCBIfam" id="NF009855">
    <property type="entry name" value="PRK13321.1"/>
    <property type="match status" value="1"/>
</dbReference>
<dbReference type="NCBIfam" id="NF009847">
    <property type="entry name" value="PRK13318.1-5"/>
    <property type="match status" value="1"/>
</dbReference>
<evidence type="ECO:0000313" key="18">
    <source>
        <dbReference type="Proteomes" id="UP000078532"/>
    </source>
</evidence>
<evidence type="ECO:0000256" key="3">
    <source>
        <dbReference type="ARBA" id="ARBA00004496"/>
    </source>
</evidence>
<dbReference type="EMBL" id="LYVF01000022">
    <property type="protein sequence ID" value="OAT86341.1"/>
    <property type="molecule type" value="Genomic_DNA"/>
</dbReference>
<keyword evidence="9 16" id="KW-0547">Nucleotide-binding</keyword>
<evidence type="ECO:0000256" key="5">
    <source>
        <dbReference type="ARBA" id="ARBA00011738"/>
    </source>
</evidence>
<dbReference type="GO" id="GO:0004594">
    <property type="term" value="F:pantothenate kinase activity"/>
    <property type="evidence" value="ECO:0007669"/>
    <property type="project" value="UniProtKB-UniRule"/>
</dbReference>
<dbReference type="UniPathway" id="UPA00241">
    <property type="reaction ID" value="UER00352"/>
</dbReference>
<dbReference type="CDD" id="cd24015">
    <property type="entry name" value="ASKHA_NBD_PanK-III"/>
    <property type="match status" value="1"/>
</dbReference>
<dbReference type="Pfam" id="PF03309">
    <property type="entry name" value="Pan_kinase"/>
    <property type="match status" value="1"/>
</dbReference>
<reference evidence="17 18" key="1">
    <citation type="submission" date="2016-04" db="EMBL/GenBank/DDBJ databases">
        <authorList>
            <person name="Evans L.H."/>
            <person name="Alamgir A."/>
            <person name="Owens N."/>
            <person name="Weber N.D."/>
            <person name="Virtaneva K."/>
            <person name="Barbian K."/>
            <person name="Babar A."/>
            <person name="Rosenke K."/>
        </authorList>
    </citation>
    <scope>NUCLEOTIDE SEQUENCE [LARGE SCALE GENOMIC DNA]</scope>
    <source>
        <strain evidence="17 18">LMa1</strain>
    </source>
</reference>
<feature type="binding site" evidence="16">
    <location>
        <position position="100"/>
    </location>
    <ligand>
        <name>substrate</name>
    </ligand>
</feature>
<evidence type="ECO:0000256" key="10">
    <source>
        <dbReference type="ARBA" id="ARBA00022777"/>
    </source>
</evidence>
<feature type="binding site" evidence="16">
    <location>
        <begin position="107"/>
        <end position="110"/>
    </location>
    <ligand>
        <name>substrate</name>
    </ligand>
</feature>
<evidence type="ECO:0000256" key="8">
    <source>
        <dbReference type="ARBA" id="ARBA00022679"/>
    </source>
</evidence>
<evidence type="ECO:0000256" key="6">
    <source>
        <dbReference type="ARBA" id="ARBA00012102"/>
    </source>
</evidence>
<evidence type="ECO:0000256" key="11">
    <source>
        <dbReference type="ARBA" id="ARBA00022840"/>
    </source>
</evidence>
<dbReference type="GO" id="GO:0005524">
    <property type="term" value="F:ATP binding"/>
    <property type="evidence" value="ECO:0007669"/>
    <property type="project" value="UniProtKB-UniRule"/>
</dbReference>
<sequence length="258" mass="27859">MILAVDVGNTNIVLGVYREGELVEHWRLSTSANRTADEHGMLLRDLFQHAGLDLRRIRGLVISSVVPPLMLSLEQMSRKYFGLTPLVVGPGIKTGLAIKYDNPREVGADRIVNAVAGYEQYGGPLIIVDFGTATTFDAISSRGEYLGGAIAPGIGISTEALFARAAKLPRVEFVIPPAVIGKTTVASMQAGIIFGFVGQVDEIVRRMKVELGGNPRVLATGGLAELIARESRTIDRVDPLITLKGLLLIYERNRPLEA</sequence>
<dbReference type="Proteomes" id="UP000078532">
    <property type="component" value="Unassembled WGS sequence"/>
</dbReference>
<comment type="subunit">
    <text evidence="5 16">Homodimer.</text>
</comment>
<feature type="active site" description="Proton acceptor" evidence="16">
    <location>
        <position position="109"/>
    </location>
</feature>
<evidence type="ECO:0000256" key="7">
    <source>
        <dbReference type="ARBA" id="ARBA00022490"/>
    </source>
</evidence>
<feature type="binding site" evidence="16">
    <location>
        <position position="129"/>
    </location>
    <ligand>
        <name>K(+)</name>
        <dbReference type="ChEBI" id="CHEBI:29103"/>
    </ligand>
</feature>
<keyword evidence="11 16" id="KW-0067">ATP-binding</keyword>
<comment type="subcellular location">
    <subcellularLocation>
        <location evidence="3 16">Cytoplasm</location>
    </subcellularLocation>
</comment>
<evidence type="ECO:0000256" key="2">
    <source>
        <dbReference type="ARBA" id="ARBA00001958"/>
    </source>
</evidence>
<evidence type="ECO:0000256" key="15">
    <source>
        <dbReference type="ARBA" id="ARBA00040883"/>
    </source>
</evidence>
<dbReference type="GO" id="GO:0005737">
    <property type="term" value="C:cytoplasm"/>
    <property type="evidence" value="ECO:0007669"/>
    <property type="project" value="UniProtKB-SubCell"/>
</dbReference>
<proteinExistence type="inferred from homology"/>
<dbReference type="EC" id="2.7.1.33" evidence="6 16"/>
<keyword evidence="10 16" id="KW-0418">Kinase</keyword>
<keyword evidence="18" id="KW-1185">Reference proteome</keyword>
<dbReference type="PANTHER" id="PTHR34265:SF1">
    <property type="entry name" value="TYPE III PANTOTHENATE KINASE"/>
    <property type="match status" value="1"/>
</dbReference>
<comment type="cofactor">
    <cofactor evidence="16">
        <name>NH4(+)</name>
        <dbReference type="ChEBI" id="CHEBI:28938"/>
    </cofactor>
    <cofactor evidence="16">
        <name>K(+)</name>
        <dbReference type="ChEBI" id="CHEBI:29103"/>
    </cofactor>
    <text evidence="16">A monovalent cation. Ammonium or potassium.</text>
</comment>
<dbReference type="GO" id="GO:0046872">
    <property type="term" value="F:metal ion binding"/>
    <property type="evidence" value="ECO:0007669"/>
    <property type="project" value="UniProtKB-KW"/>
</dbReference>
<dbReference type="RefSeq" id="WP_066666340.1">
    <property type="nucleotide sequence ID" value="NZ_LYVF01000022.1"/>
</dbReference>
<comment type="catalytic activity">
    <reaction evidence="1 16">
        <text>(R)-pantothenate + ATP = (R)-4'-phosphopantothenate + ADP + H(+)</text>
        <dbReference type="Rhea" id="RHEA:16373"/>
        <dbReference type="ChEBI" id="CHEBI:10986"/>
        <dbReference type="ChEBI" id="CHEBI:15378"/>
        <dbReference type="ChEBI" id="CHEBI:29032"/>
        <dbReference type="ChEBI" id="CHEBI:30616"/>
        <dbReference type="ChEBI" id="CHEBI:456216"/>
        <dbReference type="EC" id="2.7.1.33"/>
    </reaction>
</comment>
<comment type="function">
    <text evidence="16">Catalyzes the phosphorylation of pantothenate (Pan), the first step in CoA biosynthesis.</text>
</comment>
<dbReference type="Gene3D" id="3.30.420.40">
    <property type="match status" value="2"/>
</dbReference>
<dbReference type="STRING" id="1838280.A6M21_16805"/>
<keyword evidence="8 16" id="KW-0808">Transferase</keyword>
<keyword evidence="13 16" id="KW-0173">Coenzyme A biosynthesis</keyword>
<dbReference type="NCBIfam" id="TIGR00671">
    <property type="entry name" value="baf"/>
    <property type="match status" value="1"/>
</dbReference>
<evidence type="ECO:0000256" key="14">
    <source>
        <dbReference type="ARBA" id="ARBA00038036"/>
    </source>
</evidence>
<organism evidence="17 18">
    <name type="scientific">Desulfotomaculum copahuensis</name>
    <dbReference type="NCBI Taxonomy" id="1838280"/>
    <lineage>
        <taxon>Bacteria</taxon>
        <taxon>Bacillati</taxon>
        <taxon>Bacillota</taxon>
        <taxon>Clostridia</taxon>
        <taxon>Eubacteriales</taxon>
        <taxon>Desulfotomaculaceae</taxon>
        <taxon>Desulfotomaculum</taxon>
    </lineage>
</organism>
<dbReference type="HAMAP" id="MF_01274">
    <property type="entry name" value="Pantothen_kinase_3"/>
    <property type="match status" value="1"/>
</dbReference>
<dbReference type="AlphaFoldDB" id="A0A1B7LIP1"/>
<evidence type="ECO:0000313" key="17">
    <source>
        <dbReference type="EMBL" id="OAT86341.1"/>
    </source>
</evidence>
<keyword evidence="12 16" id="KW-0630">Potassium</keyword>
<dbReference type="NCBIfam" id="NF009848">
    <property type="entry name" value="PRK13318.1-6"/>
    <property type="match status" value="1"/>
</dbReference>
<dbReference type="InterPro" id="IPR004619">
    <property type="entry name" value="Type_III_PanK"/>
</dbReference>
<keyword evidence="7 16" id="KW-0963">Cytoplasm</keyword>
<dbReference type="PANTHER" id="PTHR34265">
    <property type="entry name" value="TYPE III PANTOTHENATE KINASE"/>
    <property type="match status" value="1"/>
</dbReference>
<evidence type="ECO:0000256" key="1">
    <source>
        <dbReference type="ARBA" id="ARBA00001206"/>
    </source>
</evidence>